<keyword evidence="2" id="KW-1185">Reference proteome</keyword>
<sequence>MSEAPDPPGNTGNKQRDVTIQMCATEAKQKHTAKFDTAAEGILKEYGKVVEIEGMTVSAIFDAMVVSDATGSAKAAKLTEPSRHFPSCASNAGSELHAAQLRILAA</sequence>
<comment type="caution">
    <text evidence="1">The sequence shown here is derived from an EMBL/GenBank/DDBJ whole genome shotgun (WGS) entry which is preliminary data.</text>
</comment>
<accession>A0AA39JXN8</accession>
<gene>
    <name evidence="1" type="ORF">EV421DRAFT_1732635</name>
</gene>
<dbReference type="EMBL" id="JAUEPT010000008">
    <property type="protein sequence ID" value="KAK0449364.1"/>
    <property type="molecule type" value="Genomic_DNA"/>
</dbReference>
<reference evidence="1" key="1">
    <citation type="submission" date="2023-06" db="EMBL/GenBank/DDBJ databases">
        <authorList>
            <consortium name="Lawrence Berkeley National Laboratory"/>
            <person name="Ahrendt S."/>
            <person name="Sahu N."/>
            <person name="Indic B."/>
            <person name="Wong-Bajracharya J."/>
            <person name="Merenyi Z."/>
            <person name="Ke H.-M."/>
            <person name="Monk M."/>
            <person name="Kocsube S."/>
            <person name="Drula E."/>
            <person name="Lipzen A."/>
            <person name="Balint B."/>
            <person name="Henrissat B."/>
            <person name="Andreopoulos B."/>
            <person name="Martin F.M."/>
            <person name="Harder C.B."/>
            <person name="Rigling D."/>
            <person name="Ford K.L."/>
            <person name="Foster G.D."/>
            <person name="Pangilinan J."/>
            <person name="Papanicolaou A."/>
            <person name="Barry K."/>
            <person name="LaButti K."/>
            <person name="Viragh M."/>
            <person name="Koriabine M."/>
            <person name="Yan M."/>
            <person name="Riley R."/>
            <person name="Champramary S."/>
            <person name="Plett K.L."/>
            <person name="Tsai I.J."/>
            <person name="Slot J."/>
            <person name="Sipos G."/>
            <person name="Plett J."/>
            <person name="Nagy L.G."/>
            <person name="Grigoriev I.V."/>
        </authorList>
    </citation>
    <scope>NUCLEOTIDE SEQUENCE</scope>
    <source>
        <strain evidence="1">FPL87.14</strain>
    </source>
</reference>
<protein>
    <submittedName>
        <fullName evidence="1">Uncharacterized protein</fullName>
    </submittedName>
</protein>
<dbReference type="AlphaFoldDB" id="A0AA39JXN8"/>
<organism evidence="1 2">
    <name type="scientific">Armillaria borealis</name>
    <dbReference type="NCBI Taxonomy" id="47425"/>
    <lineage>
        <taxon>Eukaryota</taxon>
        <taxon>Fungi</taxon>
        <taxon>Dikarya</taxon>
        <taxon>Basidiomycota</taxon>
        <taxon>Agaricomycotina</taxon>
        <taxon>Agaricomycetes</taxon>
        <taxon>Agaricomycetidae</taxon>
        <taxon>Agaricales</taxon>
        <taxon>Marasmiineae</taxon>
        <taxon>Physalacriaceae</taxon>
        <taxon>Armillaria</taxon>
    </lineage>
</organism>
<evidence type="ECO:0000313" key="2">
    <source>
        <dbReference type="Proteomes" id="UP001175226"/>
    </source>
</evidence>
<dbReference type="Proteomes" id="UP001175226">
    <property type="component" value="Unassembled WGS sequence"/>
</dbReference>
<name>A0AA39JXN8_9AGAR</name>
<proteinExistence type="predicted"/>
<evidence type="ECO:0000313" key="1">
    <source>
        <dbReference type="EMBL" id="KAK0449364.1"/>
    </source>
</evidence>